<feature type="region of interest" description="Disordered" evidence="2">
    <location>
        <begin position="344"/>
        <end position="374"/>
    </location>
</feature>
<feature type="compositionally biased region" description="Polar residues" evidence="2">
    <location>
        <begin position="362"/>
        <end position="371"/>
    </location>
</feature>
<keyword evidence="3" id="KW-0732">Signal</keyword>
<keyword evidence="1" id="KW-0175">Coiled coil</keyword>
<feature type="compositionally biased region" description="Low complexity" evidence="2">
    <location>
        <begin position="350"/>
        <end position="361"/>
    </location>
</feature>
<feature type="domain" description="NodB homology" evidence="4">
    <location>
        <begin position="65"/>
        <end position="189"/>
    </location>
</feature>
<feature type="coiled-coil region" evidence="1">
    <location>
        <begin position="576"/>
        <end position="625"/>
    </location>
</feature>
<dbReference type="SMR" id="A0A0K0YAZ8"/>
<dbReference type="InterPro" id="IPR002509">
    <property type="entry name" value="NODB_dom"/>
</dbReference>
<dbReference type="Gene3D" id="3.20.20.370">
    <property type="entry name" value="Glycoside hydrolase/deacetylase"/>
    <property type="match status" value="1"/>
</dbReference>
<dbReference type="InterPro" id="IPR011330">
    <property type="entry name" value="Glyco_hydro/deAcase_b/a-brl"/>
</dbReference>
<evidence type="ECO:0000256" key="2">
    <source>
        <dbReference type="SAM" id="MobiDB-lite"/>
    </source>
</evidence>
<organism evidence="5">
    <name type="scientific">Mytilus coruscus</name>
    <name type="common">Sea mussel</name>
    <dbReference type="NCBI Taxonomy" id="42192"/>
    <lineage>
        <taxon>Eukaryota</taxon>
        <taxon>Metazoa</taxon>
        <taxon>Spiralia</taxon>
        <taxon>Lophotrochozoa</taxon>
        <taxon>Mollusca</taxon>
        <taxon>Bivalvia</taxon>
        <taxon>Autobranchia</taxon>
        <taxon>Pteriomorphia</taxon>
        <taxon>Mytilida</taxon>
        <taxon>Mytiloidea</taxon>
        <taxon>Mytilidae</taxon>
        <taxon>Mytilinae</taxon>
        <taxon>Mytilus</taxon>
    </lineage>
</organism>
<dbReference type="PANTHER" id="PTHR45985:SF8">
    <property type="entry name" value="CHITIN DEACETYLASE-LIKE 9, ISOFORM A"/>
    <property type="match status" value="1"/>
</dbReference>
<feature type="compositionally biased region" description="Basic and acidic residues" evidence="2">
    <location>
        <begin position="545"/>
        <end position="561"/>
    </location>
</feature>
<evidence type="ECO:0000313" key="5">
    <source>
        <dbReference type="EMBL" id="AKS48153.1"/>
    </source>
</evidence>
<feature type="chain" id="PRO_5005455054" evidence="3">
    <location>
        <begin position="22"/>
        <end position="697"/>
    </location>
</feature>
<sequence length="697" mass="81672">MNCKCLFNFLFFTTFVILSASQYGIEYSSEPSACVSCLNNKTCLPPDCFCCRDELRLPISKRDIPQIVFFTFDDALTDSATKFYHRLFNESRKNPNGCPISMTLFVSHHDTKYNNVNHMYRKGMEIAAHSVSHAHMSNANFMKEAKNQKRNLATLGGVPENEIVGWRSPFLEPVGDMQPNTLKKLGYTYDATLTYSKRSLKDNAPTPFTLDFGWPYDCKVKPCPKRRHFGFWEVPVVSLLDYLHKYDCVYVDGCNNPPPDESSAYKFLMDNFNSYHSKNRVPFGINMHPSWFYIPERLNAMDRFIQQLSKMDDVFIVSVKKMIDWLKNPVGLSQINTFKPWQCQNKNIPQNSHQSHNNQNQKPAWNRQQDPVTRRRNYIRARLEKIQAMRKQSQKAHSESLTRLHHSNEARKKWWSHEPVRHEATNIPKPTKPAAIAPWVHRRHDRPVKQNARRPMIIKTSPTARVAAEVPFWKRKQHKTNVSPMKKNEEVAWWEKAIPRTKSSKVEITKTKELMKQKENENHAKHSMSSGYPVNKFIQHKVDRKRPQESFNDNKRPRPLEKITANVPSPPKVDFKEQLKEQELKQQQIIEKQKEMQKRQLKLQIEQLKHNNEEVFKKQQAEEDKRMKNIAQKHILVLNKQQPFNMGEIIDTKFKNPTEKVIITTVSEAFDKITSTKSPNQEKFSLIADKNDKLDPW</sequence>
<proteinExistence type="evidence at transcript level"/>
<dbReference type="GO" id="GO:0016810">
    <property type="term" value="F:hydrolase activity, acting on carbon-nitrogen (but not peptide) bonds"/>
    <property type="evidence" value="ECO:0007669"/>
    <property type="project" value="InterPro"/>
</dbReference>
<reference evidence="5" key="1">
    <citation type="submission" date="2015-02" db="EMBL/GenBank/DDBJ databases">
        <authorList>
            <person name="Chooi Y.-H."/>
        </authorList>
    </citation>
    <scope>NUCLEOTIDE SEQUENCE</scope>
    <source>
        <tissue evidence="5">Mantle</tissue>
    </source>
</reference>
<feature type="region of interest" description="Disordered" evidence="2">
    <location>
        <begin position="542"/>
        <end position="572"/>
    </location>
</feature>
<dbReference type="Pfam" id="PF01522">
    <property type="entry name" value="Polysacc_deac_1"/>
    <property type="match status" value="1"/>
</dbReference>
<evidence type="ECO:0000256" key="1">
    <source>
        <dbReference type="SAM" id="Coils"/>
    </source>
</evidence>
<dbReference type="SUPFAM" id="SSF88713">
    <property type="entry name" value="Glycoside hydrolase/deacetylase"/>
    <property type="match status" value="1"/>
</dbReference>
<accession>A0A0K0YAZ8</accession>
<dbReference type="InterPro" id="IPR052740">
    <property type="entry name" value="CE4"/>
</dbReference>
<dbReference type="GO" id="GO:0005975">
    <property type="term" value="P:carbohydrate metabolic process"/>
    <property type="evidence" value="ECO:0007669"/>
    <property type="project" value="InterPro"/>
</dbReference>
<evidence type="ECO:0000256" key="3">
    <source>
        <dbReference type="SAM" id="SignalP"/>
    </source>
</evidence>
<dbReference type="EMBL" id="KP757789">
    <property type="protein sequence ID" value="AKS48153.1"/>
    <property type="molecule type" value="mRNA"/>
</dbReference>
<feature type="signal peptide" evidence="3">
    <location>
        <begin position="1"/>
        <end position="21"/>
    </location>
</feature>
<name>A0A0K0YAZ8_MYTCO</name>
<protein>
    <submittedName>
        <fullName evidence="5">Chitin deacetylase-like protein-1</fullName>
    </submittedName>
</protein>
<feature type="non-terminal residue" evidence="5">
    <location>
        <position position="697"/>
    </location>
</feature>
<dbReference type="AlphaFoldDB" id="A0A0K0YAZ8"/>
<evidence type="ECO:0000259" key="4">
    <source>
        <dbReference type="Pfam" id="PF01522"/>
    </source>
</evidence>
<dbReference type="PANTHER" id="PTHR45985">
    <property type="match status" value="1"/>
</dbReference>